<sequence length="338" mass="36619">MNLTSIIDSSKVRTSKGSGHGEEGRQTERRTALKQLLATLRADDYRFVTATPATHRRVVARADRTRAKNLRDVLGWSLPFTSDVVQPAVLELLQRAGAVEQRDDGLLAATIRVSSVRGALFLHSAYPTLAEDSVFLGPDSYRFADLIVARMGRLPEGAQILDYGAGAGVGGITAARGRPGSVLTLADINPKALFLASINAEFTGVDHRTVEAGRPADLTAEFDLIVTHPPFMMDDGARAYRDGGDLYGGRLSLDWVCDGMRLLRPGGKIILHTGVSIVDGRDVLLDALRERIPSAGWRFDYHELDPDIFGDELDQPAYAEVERIAAVGLVLTRTDGDG</sequence>
<keyword evidence="1 5" id="KW-0489">Methyltransferase</keyword>
<evidence type="ECO:0000259" key="4">
    <source>
        <dbReference type="Pfam" id="PF05175"/>
    </source>
</evidence>
<feature type="domain" description="Methyltransferase small" evidence="4">
    <location>
        <begin position="156"/>
        <end position="235"/>
    </location>
</feature>
<evidence type="ECO:0000313" key="6">
    <source>
        <dbReference type="Proteomes" id="UP000595894"/>
    </source>
</evidence>
<feature type="compositionally biased region" description="Basic and acidic residues" evidence="3">
    <location>
        <begin position="19"/>
        <end position="29"/>
    </location>
</feature>
<keyword evidence="1 5" id="KW-0808">Transferase</keyword>
<feature type="region of interest" description="Disordered" evidence="3">
    <location>
        <begin position="1"/>
        <end position="29"/>
    </location>
</feature>
<evidence type="ECO:0000256" key="1">
    <source>
        <dbReference type="ARBA" id="ARBA00022603"/>
    </source>
</evidence>
<proteinExistence type="predicted"/>
<dbReference type="Gene3D" id="3.40.50.150">
    <property type="entry name" value="Vaccinia Virus protein VP39"/>
    <property type="match status" value="1"/>
</dbReference>
<dbReference type="Pfam" id="PF05175">
    <property type="entry name" value="MTS"/>
    <property type="match status" value="1"/>
</dbReference>
<evidence type="ECO:0000313" key="5">
    <source>
        <dbReference type="EMBL" id="QQV76630.1"/>
    </source>
</evidence>
<dbReference type="InterPro" id="IPR029063">
    <property type="entry name" value="SAM-dependent_MTases_sf"/>
</dbReference>
<dbReference type="GO" id="GO:0008168">
    <property type="term" value="F:methyltransferase activity"/>
    <property type="evidence" value="ECO:0007669"/>
    <property type="project" value="UniProtKB-KW"/>
</dbReference>
<gene>
    <name evidence="5" type="ORF">H5J25_14475</name>
</gene>
<name>A0A974S426_9SPHN</name>
<keyword evidence="2" id="KW-0949">S-adenosyl-L-methionine</keyword>
<evidence type="ECO:0000256" key="3">
    <source>
        <dbReference type="SAM" id="MobiDB-lite"/>
    </source>
</evidence>
<dbReference type="EMBL" id="CP061035">
    <property type="protein sequence ID" value="QQV76630.1"/>
    <property type="molecule type" value="Genomic_DNA"/>
</dbReference>
<organism evidence="5 6">
    <name type="scientific">Sphingomonas aliaeris</name>
    <dbReference type="NCBI Taxonomy" id="2759526"/>
    <lineage>
        <taxon>Bacteria</taxon>
        <taxon>Pseudomonadati</taxon>
        <taxon>Pseudomonadota</taxon>
        <taxon>Alphaproteobacteria</taxon>
        <taxon>Sphingomonadales</taxon>
        <taxon>Sphingomonadaceae</taxon>
        <taxon>Sphingomonas</taxon>
    </lineage>
</organism>
<keyword evidence="6" id="KW-1185">Reference proteome</keyword>
<dbReference type="AlphaFoldDB" id="A0A974S426"/>
<reference evidence="6" key="1">
    <citation type="submission" date="2020-09" db="EMBL/GenBank/DDBJ databases">
        <title>Sphingomonas sp., a new species isolated from pork steak.</title>
        <authorList>
            <person name="Heidler von Heilborn D."/>
        </authorList>
    </citation>
    <scope>NUCLEOTIDE SEQUENCE [LARGE SCALE GENOMIC DNA]</scope>
</reference>
<protein>
    <submittedName>
        <fullName evidence="5">Methyltransferase</fullName>
    </submittedName>
</protein>
<accession>A0A974S426</accession>
<dbReference type="KEGG" id="sari:H5J25_14475"/>
<dbReference type="SUPFAM" id="SSF53335">
    <property type="entry name" value="S-adenosyl-L-methionine-dependent methyltransferases"/>
    <property type="match status" value="1"/>
</dbReference>
<dbReference type="GO" id="GO:0032259">
    <property type="term" value="P:methylation"/>
    <property type="evidence" value="ECO:0007669"/>
    <property type="project" value="UniProtKB-KW"/>
</dbReference>
<evidence type="ECO:0000256" key="2">
    <source>
        <dbReference type="ARBA" id="ARBA00022691"/>
    </source>
</evidence>
<dbReference type="InterPro" id="IPR007848">
    <property type="entry name" value="Small_mtfrase_dom"/>
</dbReference>
<dbReference type="Proteomes" id="UP000595894">
    <property type="component" value="Chromosome"/>
</dbReference>